<proteinExistence type="predicted"/>
<dbReference type="Proteomes" id="UP000464675">
    <property type="component" value="Chromosome"/>
</dbReference>
<dbReference type="Proteomes" id="UP000563601">
    <property type="component" value="Unassembled WGS sequence"/>
</dbReference>
<name>A0A6P1TBE8_9GAMM</name>
<keyword evidence="2" id="KW-1133">Transmembrane helix</keyword>
<gene>
    <name evidence="4" type="ORF">GTQ55_08770</name>
    <name evidence="3" type="ORF">HNQ53_000641</name>
</gene>
<dbReference type="NCBIfam" id="TIGR02532">
    <property type="entry name" value="IV_pilin_GFxxxE"/>
    <property type="match status" value="1"/>
</dbReference>
<accession>A0A6P1TBE8</accession>
<dbReference type="Gene3D" id="3.55.40.10">
    <property type="entry name" value="minor pseudopilin epsh domain"/>
    <property type="match status" value="1"/>
</dbReference>
<dbReference type="RefSeq" id="WP_161858391.1">
    <property type="nucleotide sequence ID" value="NZ_CP047491.1"/>
</dbReference>
<dbReference type="Pfam" id="PF07963">
    <property type="entry name" value="N_methyl"/>
    <property type="match status" value="1"/>
</dbReference>
<evidence type="ECO:0000313" key="3">
    <source>
        <dbReference type="EMBL" id="MBB5210453.1"/>
    </source>
</evidence>
<reference evidence="3 6" key="2">
    <citation type="submission" date="2020-08" db="EMBL/GenBank/DDBJ databases">
        <title>Genomic Encyclopedia of Type Strains, Phase IV (KMG-IV): sequencing the most valuable type-strain genomes for metagenomic binning, comparative biology and taxonomic classification.</title>
        <authorList>
            <person name="Goeker M."/>
        </authorList>
    </citation>
    <scope>NUCLEOTIDE SEQUENCE [LARGE SCALE GENOMIC DNA]</scope>
    <source>
        <strain evidence="3 6">DSM 11525</strain>
    </source>
</reference>
<evidence type="ECO:0000313" key="6">
    <source>
        <dbReference type="Proteomes" id="UP000563601"/>
    </source>
</evidence>
<feature type="compositionally biased region" description="Basic and acidic residues" evidence="1">
    <location>
        <begin position="126"/>
        <end position="140"/>
    </location>
</feature>
<keyword evidence="5" id="KW-1185">Reference proteome</keyword>
<dbReference type="InterPro" id="IPR012902">
    <property type="entry name" value="N_methyl_site"/>
</dbReference>
<dbReference type="InterPro" id="IPR045584">
    <property type="entry name" value="Pilin-like"/>
</dbReference>
<feature type="transmembrane region" description="Helical" evidence="2">
    <location>
        <begin position="12"/>
        <end position="34"/>
    </location>
</feature>
<dbReference type="EMBL" id="CP047491">
    <property type="protein sequence ID" value="QHQ39065.1"/>
    <property type="molecule type" value="Genomic_DNA"/>
</dbReference>
<evidence type="ECO:0000313" key="5">
    <source>
        <dbReference type="Proteomes" id="UP000464675"/>
    </source>
</evidence>
<dbReference type="EMBL" id="JACHHR010000001">
    <property type="protein sequence ID" value="MBB5210453.1"/>
    <property type="molecule type" value="Genomic_DNA"/>
</dbReference>
<dbReference type="PROSITE" id="PS00409">
    <property type="entry name" value="PROKAR_NTER_METHYL"/>
    <property type="match status" value="1"/>
</dbReference>
<feature type="region of interest" description="Disordered" evidence="1">
    <location>
        <begin position="125"/>
        <end position="155"/>
    </location>
</feature>
<keyword evidence="2" id="KW-0812">Transmembrane</keyword>
<organism evidence="3 6">
    <name type="scientific">Microbulbifer hydrolyticus</name>
    <dbReference type="NCBI Taxonomy" id="48074"/>
    <lineage>
        <taxon>Bacteria</taxon>
        <taxon>Pseudomonadati</taxon>
        <taxon>Pseudomonadota</taxon>
        <taxon>Gammaproteobacteria</taxon>
        <taxon>Cellvibrionales</taxon>
        <taxon>Microbulbiferaceae</taxon>
        <taxon>Microbulbifer</taxon>
    </lineage>
</organism>
<dbReference type="SUPFAM" id="SSF54523">
    <property type="entry name" value="Pili subunits"/>
    <property type="match status" value="1"/>
</dbReference>
<evidence type="ECO:0000313" key="4">
    <source>
        <dbReference type="EMBL" id="QHQ39065.1"/>
    </source>
</evidence>
<dbReference type="OrthoDB" id="5730913at2"/>
<sequence>MRVAACRQRGFTLIELLVVIVIIASLAGMATLSLNNTDSRKWTGEVQRLANLLQLVADRALIDKAHYGVVFEETGYTVVRYDSSLMKWQQMDFSGQPAAANAKRFTAHELPPTMRLEILSQTELPGAKDSDSSFGGDRRPSSVTGSDSAKKGGKDDEEVLPQFAALSSGEVLPVEIGFFLMKNGDIGRAAIISYSSLYGMQLEWQSDEY</sequence>
<keyword evidence="2" id="KW-0472">Membrane</keyword>
<evidence type="ECO:0000256" key="2">
    <source>
        <dbReference type="SAM" id="Phobius"/>
    </source>
</evidence>
<evidence type="ECO:0000256" key="1">
    <source>
        <dbReference type="SAM" id="MobiDB-lite"/>
    </source>
</evidence>
<reference evidence="4 5" key="1">
    <citation type="submission" date="2020-01" db="EMBL/GenBank/DDBJ databases">
        <title>The possibility of degradation of plastic by Microbulbifer hydrolyticus IRE-31.</title>
        <authorList>
            <person name="Liu L."/>
        </authorList>
    </citation>
    <scope>NUCLEOTIDE SEQUENCE [LARGE SCALE GENOMIC DNA]</scope>
    <source>
        <strain evidence="4 5">IRE-31</strain>
    </source>
</reference>
<dbReference type="AlphaFoldDB" id="A0A6P1TBE8"/>
<protein>
    <submittedName>
        <fullName evidence="3">General secretion pathway protein H</fullName>
    </submittedName>
    <submittedName>
        <fullName evidence="4">Prepilin-type N-terminal cleavage/methylation domain-containing protein</fullName>
    </submittedName>
</protein>